<organism evidence="2 3">
    <name type="scientific">Meloidogyne enterolobii</name>
    <name type="common">Root-knot nematode worm</name>
    <name type="synonym">Meloidogyne mayaguensis</name>
    <dbReference type="NCBI Taxonomy" id="390850"/>
    <lineage>
        <taxon>Eukaryota</taxon>
        <taxon>Metazoa</taxon>
        <taxon>Ecdysozoa</taxon>
        <taxon>Nematoda</taxon>
        <taxon>Chromadorea</taxon>
        <taxon>Rhabditida</taxon>
        <taxon>Tylenchina</taxon>
        <taxon>Tylenchomorpha</taxon>
        <taxon>Tylenchoidea</taxon>
        <taxon>Meloidogynidae</taxon>
        <taxon>Meloidogyninae</taxon>
        <taxon>Meloidogyne</taxon>
    </lineage>
</organism>
<gene>
    <name evidence="2" type="ORF">MENT_LOCUS49867</name>
</gene>
<sequence length="246" mass="29132">MKLLCVNTRVVYDLMEHSDYYSTLYYNRRVCQDDKYLLNIEDNDYNIPSIAIECEEAIYENHIENLYLITIQNLAEDNTKISSLCKLNRNNPKTKNVREIELELEKYRKSNNKKEENSRSLSKENSENNKILNNTNQSIGIEKTSNCQLHEQIEREPNCANNNKEKSFNDIINDVHKHLQNCSKAINNSQNFFKYIYKNSSSAIDELIDNAKNERIDNYFEYIKHDTEYLEKLEAQSIYLINELTK</sequence>
<accession>A0A6V7XBK8</accession>
<comment type="caution">
    <text evidence="2">The sequence shown here is derived from an EMBL/GenBank/DDBJ whole genome shotgun (WGS) entry which is preliminary data.</text>
</comment>
<name>A0A6V7XBK8_MELEN</name>
<evidence type="ECO:0000313" key="3">
    <source>
        <dbReference type="Proteomes" id="UP000580250"/>
    </source>
</evidence>
<evidence type="ECO:0000313" key="2">
    <source>
        <dbReference type="EMBL" id="CAD2196684.1"/>
    </source>
</evidence>
<protein>
    <submittedName>
        <fullName evidence="2">Uncharacterized protein</fullName>
    </submittedName>
</protein>
<feature type="region of interest" description="Disordered" evidence="1">
    <location>
        <begin position="111"/>
        <end position="135"/>
    </location>
</feature>
<reference evidence="2 3" key="1">
    <citation type="submission" date="2020-08" db="EMBL/GenBank/DDBJ databases">
        <authorList>
            <person name="Koutsovoulos G."/>
            <person name="Danchin GJ E."/>
        </authorList>
    </citation>
    <scope>NUCLEOTIDE SEQUENCE [LARGE SCALE GENOMIC DNA]</scope>
</reference>
<dbReference type="EMBL" id="CAJEWN010001345">
    <property type="protein sequence ID" value="CAD2196684.1"/>
    <property type="molecule type" value="Genomic_DNA"/>
</dbReference>
<proteinExistence type="predicted"/>
<dbReference type="Proteomes" id="UP000580250">
    <property type="component" value="Unassembled WGS sequence"/>
</dbReference>
<dbReference type="AlphaFoldDB" id="A0A6V7XBK8"/>
<evidence type="ECO:0000256" key="1">
    <source>
        <dbReference type="SAM" id="MobiDB-lite"/>
    </source>
</evidence>
<dbReference type="OrthoDB" id="5908490at2759"/>
<feature type="compositionally biased region" description="Basic and acidic residues" evidence="1">
    <location>
        <begin position="111"/>
        <end position="127"/>
    </location>
</feature>